<keyword evidence="1" id="KW-0560">Oxidoreductase</keyword>
<protein>
    <submittedName>
        <fullName evidence="3">Monooxygenase</fullName>
    </submittedName>
</protein>
<proteinExistence type="predicted"/>
<keyword evidence="4" id="KW-1185">Reference proteome</keyword>
<dbReference type="RefSeq" id="WP_063772278.1">
    <property type="nucleotide sequence ID" value="NZ_BJYZ01000027.1"/>
</dbReference>
<sequence>MTGHADVVVIGGGQAGLAVGYHLRRTGLSFVILDAGTSPGGAWRHTWQSLRPFSPAPWSSLPGWPMAGGETTYPGRDEVLDYLARYETRYDLPVRRPVSVRSVEHAGNGHLRVVTDRGDWTARMVVSATGTWRRTHIPDYPGRDVFGGVQIHSAAYETPEPFAGRRVLIVGGGNSGAQILAEVSKTAATTWVTEKPPVFLPDDVDGRVLFHRATARLKALQEGREPDIPAGGLGDIVMVPPVVEARERGVLRSVRPFARFTETGVVWRDGTETGVDAVIWCTGFRPALDHVTELGIVGPDGTVELDGTRSIREPGLWFVGYGGWTGPASATLIGVGRSARETARRIAESLSGDDRRDGGAAPAGHAASQRSGSA</sequence>
<dbReference type="Gene3D" id="3.50.50.60">
    <property type="entry name" value="FAD/NAD(P)-binding domain"/>
    <property type="match status" value="1"/>
</dbReference>
<comment type="caution">
    <text evidence="3">The sequence shown here is derived from an EMBL/GenBank/DDBJ whole genome shotgun (WGS) entry which is preliminary data.</text>
</comment>
<evidence type="ECO:0000256" key="1">
    <source>
        <dbReference type="ARBA" id="ARBA00023002"/>
    </source>
</evidence>
<reference evidence="3 4" key="1">
    <citation type="submission" date="2019-07" db="EMBL/GenBank/DDBJ databases">
        <title>Whole genome shotgun sequence of Skermanella aerolata NBRC 106429.</title>
        <authorList>
            <person name="Hosoyama A."/>
            <person name="Uohara A."/>
            <person name="Ohji S."/>
            <person name="Ichikawa N."/>
        </authorList>
    </citation>
    <scope>NUCLEOTIDE SEQUENCE [LARGE SCALE GENOMIC DNA]</scope>
    <source>
        <strain evidence="3 4">NBRC 106429</strain>
    </source>
</reference>
<dbReference type="GO" id="GO:0004497">
    <property type="term" value="F:monooxygenase activity"/>
    <property type="evidence" value="ECO:0007669"/>
    <property type="project" value="UniProtKB-KW"/>
</dbReference>
<dbReference type="AlphaFoldDB" id="A0A512DYN6"/>
<dbReference type="SUPFAM" id="SSF51905">
    <property type="entry name" value="FAD/NAD(P)-binding domain"/>
    <property type="match status" value="2"/>
</dbReference>
<dbReference type="PANTHER" id="PTHR43539">
    <property type="entry name" value="FLAVIN-BINDING MONOOXYGENASE-LIKE PROTEIN (AFU_ORTHOLOGUE AFUA_4G09220)"/>
    <property type="match status" value="1"/>
</dbReference>
<dbReference type="PANTHER" id="PTHR43539:SF78">
    <property type="entry name" value="FLAVIN-CONTAINING MONOOXYGENASE"/>
    <property type="match status" value="1"/>
</dbReference>
<name>A0A512DYN6_9PROT</name>
<keyword evidence="3" id="KW-0503">Monooxygenase</keyword>
<accession>A0A512DYN6</accession>
<gene>
    <name evidence="3" type="ORF">SAE02_54580</name>
</gene>
<organism evidence="3 4">
    <name type="scientific">Skermanella aerolata</name>
    <dbReference type="NCBI Taxonomy" id="393310"/>
    <lineage>
        <taxon>Bacteria</taxon>
        <taxon>Pseudomonadati</taxon>
        <taxon>Pseudomonadota</taxon>
        <taxon>Alphaproteobacteria</taxon>
        <taxon>Rhodospirillales</taxon>
        <taxon>Azospirillaceae</taxon>
        <taxon>Skermanella</taxon>
    </lineage>
</organism>
<dbReference type="OrthoDB" id="9773233at2"/>
<dbReference type="InterPro" id="IPR050982">
    <property type="entry name" value="Auxin_biosynth/cation_transpt"/>
</dbReference>
<dbReference type="PRINTS" id="PR00469">
    <property type="entry name" value="PNDRDTASEII"/>
</dbReference>
<evidence type="ECO:0000313" key="4">
    <source>
        <dbReference type="Proteomes" id="UP000321523"/>
    </source>
</evidence>
<dbReference type="Pfam" id="PF13738">
    <property type="entry name" value="Pyr_redox_3"/>
    <property type="match status" value="1"/>
</dbReference>
<dbReference type="EMBL" id="BJYZ01000027">
    <property type="protein sequence ID" value="GEO41310.1"/>
    <property type="molecule type" value="Genomic_DNA"/>
</dbReference>
<evidence type="ECO:0000256" key="2">
    <source>
        <dbReference type="SAM" id="MobiDB-lite"/>
    </source>
</evidence>
<dbReference type="InterPro" id="IPR036188">
    <property type="entry name" value="FAD/NAD-bd_sf"/>
</dbReference>
<dbReference type="PRINTS" id="PR00368">
    <property type="entry name" value="FADPNR"/>
</dbReference>
<dbReference type="Proteomes" id="UP000321523">
    <property type="component" value="Unassembled WGS sequence"/>
</dbReference>
<feature type="region of interest" description="Disordered" evidence="2">
    <location>
        <begin position="344"/>
        <end position="374"/>
    </location>
</feature>
<dbReference type="NCBIfam" id="NF040505">
    <property type="entry name" value="ArsO_flavin_mono"/>
    <property type="match status" value="1"/>
</dbReference>
<evidence type="ECO:0000313" key="3">
    <source>
        <dbReference type="EMBL" id="GEO41310.1"/>
    </source>
</evidence>
<feature type="compositionally biased region" description="Basic and acidic residues" evidence="2">
    <location>
        <begin position="344"/>
        <end position="358"/>
    </location>
</feature>
<dbReference type="GO" id="GO:0050660">
    <property type="term" value="F:flavin adenine dinucleotide binding"/>
    <property type="evidence" value="ECO:0007669"/>
    <property type="project" value="TreeGrafter"/>
</dbReference>